<keyword evidence="1" id="KW-1133">Transmembrane helix</keyword>
<keyword evidence="3" id="KW-1185">Reference proteome</keyword>
<sequence>MPPYISPHGPRFKPQLNIAGYPLKSLRSVGISASAFGIVAGGTVIYLLEGLPRVQNDILKNIPLIGSYWIHPEKPASDIVCVSIRGCGSAIQVAAC</sequence>
<keyword evidence="1" id="KW-0472">Membrane</keyword>
<gene>
    <name evidence="2" type="ORF">Q9L58_004359</name>
</gene>
<feature type="transmembrane region" description="Helical" evidence="1">
    <location>
        <begin position="29"/>
        <end position="48"/>
    </location>
</feature>
<dbReference type="Pfam" id="PF09796">
    <property type="entry name" value="QCR10"/>
    <property type="match status" value="1"/>
</dbReference>
<keyword evidence="1" id="KW-0812">Transmembrane</keyword>
<name>A0ABR3GL27_9PEZI</name>
<dbReference type="EMBL" id="JBBBZM010000046">
    <property type="protein sequence ID" value="KAL0636630.1"/>
    <property type="molecule type" value="Genomic_DNA"/>
</dbReference>
<organism evidence="2 3">
    <name type="scientific">Discina gigas</name>
    <dbReference type="NCBI Taxonomy" id="1032678"/>
    <lineage>
        <taxon>Eukaryota</taxon>
        <taxon>Fungi</taxon>
        <taxon>Dikarya</taxon>
        <taxon>Ascomycota</taxon>
        <taxon>Pezizomycotina</taxon>
        <taxon>Pezizomycetes</taxon>
        <taxon>Pezizales</taxon>
        <taxon>Discinaceae</taxon>
        <taxon>Discina</taxon>
    </lineage>
</organism>
<comment type="caution">
    <text evidence="2">The sequence shown here is derived from an EMBL/GenBank/DDBJ whole genome shotgun (WGS) entry which is preliminary data.</text>
</comment>
<evidence type="ECO:0000313" key="3">
    <source>
        <dbReference type="Proteomes" id="UP001447188"/>
    </source>
</evidence>
<evidence type="ECO:0000313" key="2">
    <source>
        <dbReference type="EMBL" id="KAL0636630.1"/>
    </source>
</evidence>
<proteinExistence type="predicted"/>
<reference evidence="2 3" key="1">
    <citation type="submission" date="2024-02" db="EMBL/GenBank/DDBJ databases">
        <title>Discinaceae phylogenomics.</title>
        <authorList>
            <person name="Dirks A.C."/>
            <person name="James T.Y."/>
        </authorList>
    </citation>
    <scope>NUCLEOTIDE SEQUENCE [LARGE SCALE GENOMIC DNA]</scope>
    <source>
        <strain evidence="2 3">ACD0624</strain>
    </source>
</reference>
<protein>
    <submittedName>
        <fullName evidence="2">Uncharacterized protein</fullName>
    </submittedName>
</protein>
<dbReference type="Proteomes" id="UP001447188">
    <property type="component" value="Unassembled WGS sequence"/>
</dbReference>
<evidence type="ECO:0000256" key="1">
    <source>
        <dbReference type="SAM" id="Phobius"/>
    </source>
</evidence>
<dbReference type="PANTHER" id="PTHR28254">
    <property type="entry name" value="CYTOCHROME B-C1 COMPLEX SUBUNIT 10"/>
    <property type="match status" value="1"/>
</dbReference>
<dbReference type="InterPro" id="IPR019182">
    <property type="entry name" value="Cytochrome_b-c1_su10_fun"/>
</dbReference>
<dbReference type="PANTHER" id="PTHR28254:SF1">
    <property type="entry name" value="CYTOCHROME B-C1 COMPLEX SUBUNIT 10, MITOCHONDRIAL"/>
    <property type="match status" value="1"/>
</dbReference>
<accession>A0ABR3GL27</accession>